<evidence type="ECO:0000256" key="14">
    <source>
        <dbReference type="ARBA" id="ARBA00023136"/>
    </source>
</evidence>
<evidence type="ECO:0000256" key="13">
    <source>
        <dbReference type="ARBA" id="ARBA00023010"/>
    </source>
</evidence>
<dbReference type="InterPro" id="IPR014018">
    <property type="entry name" value="SecA_motor_DEAD"/>
</dbReference>
<dbReference type="Gene3D" id="1.10.3060.10">
    <property type="entry name" value="Helical scaffold and wing domains of SecA"/>
    <property type="match status" value="1"/>
</dbReference>
<evidence type="ECO:0000256" key="8">
    <source>
        <dbReference type="ARBA" id="ARBA00022741"/>
    </source>
</evidence>
<organism evidence="20 21">
    <name type="scientific">Thiospirochaeta perfilievii</name>
    <dbReference type="NCBI Taxonomy" id="252967"/>
    <lineage>
        <taxon>Bacteria</taxon>
        <taxon>Pseudomonadati</taxon>
        <taxon>Spirochaetota</taxon>
        <taxon>Spirochaetia</taxon>
        <taxon>Spirochaetales</taxon>
        <taxon>Spirochaetaceae</taxon>
        <taxon>Thiospirochaeta</taxon>
    </lineage>
</organism>
<evidence type="ECO:0000256" key="6">
    <source>
        <dbReference type="ARBA" id="ARBA00022490"/>
    </source>
</evidence>
<dbReference type="KEGG" id="sper:EW093_14065"/>
<keyword evidence="13 15" id="KW-0811">Translocation</keyword>
<feature type="domain" description="Helicase C-terminal" evidence="18">
    <location>
        <begin position="442"/>
        <end position="649"/>
    </location>
</feature>
<dbReference type="AlphaFoldDB" id="A0A5C1QEH2"/>
<dbReference type="GO" id="GO:0005829">
    <property type="term" value="C:cytosol"/>
    <property type="evidence" value="ECO:0007669"/>
    <property type="project" value="TreeGrafter"/>
</dbReference>
<dbReference type="PRINTS" id="PR00906">
    <property type="entry name" value="SECA"/>
</dbReference>
<reference evidence="20 21" key="2">
    <citation type="submission" date="2019-09" db="EMBL/GenBank/DDBJ databases">
        <title>Complete Genome Sequence and Methylome Analysis of free living Spirochaetas.</title>
        <authorList>
            <person name="Leshcheva N."/>
            <person name="Mikheeva N."/>
        </authorList>
    </citation>
    <scope>NUCLEOTIDE SEQUENCE [LARGE SCALE GENOMIC DNA]</scope>
    <source>
        <strain evidence="20 21">P</strain>
    </source>
</reference>
<dbReference type="GO" id="GO:0006605">
    <property type="term" value="P:protein targeting"/>
    <property type="evidence" value="ECO:0007669"/>
    <property type="project" value="UniProtKB-UniRule"/>
</dbReference>
<evidence type="ECO:0000313" key="20">
    <source>
        <dbReference type="EMBL" id="QEN05778.1"/>
    </source>
</evidence>
<dbReference type="GO" id="GO:0005886">
    <property type="term" value="C:plasma membrane"/>
    <property type="evidence" value="ECO:0007669"/>
    <property type="project" value="UniProtKB-SubCell"/>
</dbReference>
<dbReference type="RefSeq" id="WP_149569011.1">
    <property type="nucleotide sequence ID" value="NZ_CP035807.1"/>
</dbReference>
<evidence type="ECO:0000259" key="18">
    <source>
        <dbReference type="PROSITE" id="PS51194"/>
    </source>
</evidence>
<proteinExistence type="inferred from homology"/>
<comment type="function">
    <text evidence="15">Part of the Sec protein translocase complex. Interacts with the SecYEG preprotein conducting channel. Has a central role in coupling the hydrolysis of ATP to the transfer of proteins into and across the cell membrane, serving as an ATP-driven molecular motor driving the stepwise translocation of polypeptide chains across the membrane.</text>
</comment>
<dbReference type="GO" id="GO:0017038">
    <property type="term" value="P:protein import"/>
    <property type="evidence" value="ECO:0007669"/>
    <property type="project" value="InterPro"/>
</dbReference>
<keyword evidence="14 15" id="KW-0472">Membrane</keyword>
<dbReference type="EMBL" id="CP035807">
    <property type="protein sequence ID" value="QEN05778.1"/>
    <property type="molecule type" value="Genomic_DNA"/>
</dbReference>
<feature type="domain" description="SecA family profile" evidence="19">
    <location>
        <begin position="3"/>
        <end position="633"/>
    </location>
</feature>
<dbReference type="InterPro" id="IPR014001">
    <property type="entry name" value="Helicase_ATP-bd"/>
</dbReference>
<dbReference type="GO" id="GO:0065002">
    <property type="term" value="P:intracellular protein transmembrane transport"/>
    <property type="evidence" value="ECO:0007669"/>
    <property type="project" value="UniProtKB-UniRule"/>
</dbReference>
<dbReference type="Pfam" id="PF07516">
    <property type="entry name" value="SecA_SW"/>
    <property type="match status" value="1"/>
</dbReference>
<dbReference type="Pfam" id="PF07517">
    <property type="entry name" value="SecA_DEAD"/>
    <property type="match status" value="1"/>
</dbReference>
<name>A0A5C1QEH2_9SPIO</name>
<dbReference type="InterPro" id="IPR011116">
    <property type="entry name" value="SecA_Wing/Scaffold"/>
</dbReference>
<comment type="subunit">
    <text evidence="15">Monomer and homodimer. Part of the essential Sec protein translocation apparatus which comprises SecA, SecYEG and auxiliary proteins SecDF. Other proteins may also be involved.</text>
</comment>
<keyword evidence="5 15" id="KW-1003">Cell membrane</keyword>
<comment type="cofactor">
    <cofactor evidence="1">
        <name>Zn(2+)</name>
        <dbReference type="ChEBI" id="CHEBI:29105"/>
    </cofactor>
</comment>
<keyword evidence="6 15" id="KW-0963">Cytoplasm</keyword>
<keyword evidence="8 15" id="KW-0547">Nucleotide-binding</keyword>
<evidence type="ECO:0000256" key="1">
    <source>
        <dbReference type="ARBA" id="ARBA00001947"/>
    </source>
</evidence>
<dbReference type="NCBIfam" id="NF009538">
    <property type="entry name" value="PRK12904.1"/>
    <property type="match status" value="1"/>
</dbReference>
<dbReference type="InterPro" id="IPR011115">
    <property type="entry name" value="SecA_DEAD"/>
</dbReference>
<feature type="binding site" evidence="15">
    <location>
        <position position="87"/>
    </location>
    <ligand>
        <name>ATP</name>
        <dbReference type="ChEBI" id="CHEBI:30616"/>
    </ligand>
</feature>
<evidence type="ECO:0000256" key="4">
    <source>
        <dbReference type="ARBA" id="ARBA00022448"/>
    </source>
</evidence>
<dbReference type="Gene3D" id="3.40.50.300">
    <property type="entry name" value="P-loop containing nucleotide triphosphate hydrolases"/>
    <property type="match status" value="2"/>
</dbReference>
<dbReference type="InterPro" id="IPR000185">
    <property type="entry name" value="SecA"/>
</dbReference>
<dbReference type="PANTHER" id="PTHR30612">
    <property type="entry name" value="SECA INNER MEMBRANE COMPONENT OF SEC PROTEIN SECRETION SYSTEM"/>
    <property type="match status" value="1"/>
</dbReference>
<dbReference type="SUPFAM" id="SSF81767">
    <property type="entry name" value="Pre-protein crosslinking domain of SecA"/>
    <property type="match status" value="1"/>
</dbReference>
<keyword evidence="4 15" id="KW-0813">Transport</keyword>
<dbReference type="InterPro" id="IPR020937">
    <property type="entry name" value="SecA_CS"/>
</dbReference>
<dbReference type="GO" id="GO:0005524">
    <property type="term" value="F:ATP binding"/>
    <property type="evidence" value="ECO:0007669"/>
    <property type="project" value="UniProtKB-UniRule"/>
</dbReference>
<dbReference type="PROSITE" id="PS01312">
    <property type="entry name" value="SECA"/>
    <property type="match status" value="1"/>
</dbReference>
<feature type="binding site" evidence="15">
    <location>
        <begin position="105"/>
        <end position="109"/>
    </location>
    <ligand>
        <name>ATP</name>
        <dbReference type="ChEBI" id="CHEBI:30616"/>
    </ligand>
</feature>
<evidence type="ECO:0000256" key="16">
    <source>
        <dbReference type="RuleBase" id="RU003874"/>
    </source>
</evidence>
<accession>A0A5C1QEH2</accession>
<dbReference type="NCBIfam" id="TIGR00963">
    <property type="entry name" value="secA"/>
    <property type="match status" value="1"/>
</dbReference>
<dbReference type="OrthoDB" id="9805579at2"/>
<dbReference type="HAMAP" id="MF_01382">
    <property type="entry name" value="SecA"/>
    <property type="match status" value="1"/>
</dbReference>
<dbReference type="PROSITE" id="PS51196">
    <property type="entry name" value="SECA_MOTOR_DEAD"/>
    <property type="match status" value="1"/>
</dbReference>
<sequence length="910" mass="104154">MIEKALNLLFGSEREKNLKELLPILNEINSKELWAMSLKDEDFPRMTQNFKDRLNNNETLDDILPEAFALSREAARRKLGERAYDVQLLGGIALHKGNIMEMKTGEGKTLSSVAPSYLNSLTGKGVHMITVNDYLASRDAKWMTPVFDYLGLEVGCILSNMDPETRKVEYKKDITYGTNNEFGFDYLRDNMKWDIEKKAQKSHAFCIIDEIDSILIDEARTPLIISGAVDEDTSKFDIVNQLVSYLDEVVKDPKSGEYPKEDIFNPVEIIGDYKLEEKNKRVSFTNDGMNKIEELLTKRGVIEGSLFDEVNFEFIHYFTQAMKAHHLFHKDVDYVIQDGLVQIVDEFTGRVLNGRRYSEGLHQAIESKEGITVAKKNKTLASITFQNYFRMYDKISGMTGTADTEAREFSKIYNLDVVVIPTNRPIARIDQEDVIYLNKEYKLKAIADEVKEANKKGQPVLIGTVSVESSEEISNYFRKAGIRHEILNAKNHGREATIIAEAGAKGSVTIATNMAGRGTDIKLGGNPELRARRRVGTDATPEEYKNALEIEIEKSRADYEEVKSLGGLFVIGSERHESRRIDNQLRGRSGRQGDPGRSQFFVSLDDDLMRLFGGDRFKSTMSRLGMEGGEPIQHKLISNSLERAQKKVEERNYEIRKHLLDYDDVLNKQRIFIYEQRDEVLENSDLTSYVFETVEEIVDILLDDFENESRSNKTEAFTRLTLRLKDNFFYELTADIDLDLKSLKEKIIQDLYQDVETKSELASKEALNQFLKYESLKALDNKWQEHLERLDALREEVNLRTYAQKNPLVEYKNEGFAIFESLIDDVKVDLARKLMKIKVHKERRTQGMRQVRNINTTHRSMAQMAAVNGQRQEANGKGVQIKRVGEKIGRNDPCPCGSGKKYKKCCGENI</sequence>
<keyword evidence="21" id="KW-1185">Reference proteome</keyword>
<dbReference type="FunFam" id="3.40.50.300:FF:000113">
    <property type="entry name" value="Preprotein translocase subunit SecA"/>
    <property type="match status" value="1"/>
</dbReference>
<dbReference type="GO" id="GO:0043952">
    <property type="term" value="P:protein transport by the Sec complex"/>
    <property type="evidence" value="ECO:0007669"/>
    <property type="project" value="UniProtKB-ARBA"/>
</dbReference>
<dbReference type="CDD" id="cd18803">
    <property type="entry name" value="SF2_C_secA"/>
    <property type="match status" value="1"/>
</dbReference>
<dbReference type="InterPro" id="IPR001650">
    <property type="entry name" value="Helicase_C-like"/>
</dbReference>
<comment type="similarity">
    <text evidence="3 15 16">Belongs to the SecA family.</text>
</comment>
<dbReference type="SMART" id="SM00958">
    <property type="entry name" value="SecA_PP_bind"/>
    <property type="match status" value="1"/>
</dbReference>
<dbReference type="PROSITE" id="PS51194">
    <property type="entry name" value="HELICASE_CTER"/>
    <property type="match status" value="1"/>
</dbReference>
<dbReference type="InterPro" id="IPR044722">
    <property type="entry name" value="SecA_SF2_C"/>
</dbReference>
<evidence type="ECO:0000256" key="5">
    <source>
        <dbReference type="ARBA" id="ARBA00022475"/>
    </source>
</evidence>
<evidence type="ECO:0000256" key="2">
    <source>
        <dbReference type="ARBA" id="ARBA00004170"/>
    </source>
</evidence>
<dbReference type="SUPFAM" id="SSF81886">
    <property type="entry name" value="Helical scaffold and wing domains of SecA"/>
    <property type="match status" value="1"/>
</dbReference>
<dbReference type="InterPro" id="IPR004027">
    <property type="entry name" value="SEC_C_motif"/>
</dbReference>
<dbReference type="InterPro" id="IPR011130">
    <property type="entry name" value="SecA_preprotein_X-link_dom"/>
</dbReference>
<comment type="subcellular location">
    <subcellularLocation>
        <location evidence="15">Cell membrane</location>
        <topology evidence="15">Peripheral membrane protein</topology>
        <orientation evidence="15">Cytoplasmic side</orientation>
    </subcellularLocation>
    <subcellularLocation>
        <location evidence="15">Cytoplasm</location>
    </subcellularLocation>
    <subcellularLocation>
        <location evidence="2">Membrane</location>
        <topology evidence="2">Peripheral membrane protein</topology>
    </subcellularLocation>
    <text evidence="15">Distribution is 50-50.</text>
</comment>
<evidence type="ECO:0000256" key="15">
    <source>
        <dbReference type="HAMAP-Rule" id="MF_01382"/>
    </source>
</evidence>
<dbReference type="GO" id="GO:0046872">
    <property type="term" value="F:metal ion binding"/>
    <property type="evidence" value="ECO:0007669"/>
    <property type="project" value="UniProtKB-KW"/>
</dbReference>
<keyword evidence="11 15" id="KW-0653">Protein transport</keyword>
<dbReference type="Proteomes" id="UP000323824">
    <property type="component" value="Chromosome"/>
</dbReference>
<evidence type="ECO:0000256" key="12">
    <source>
        <dbReference type="ARBA" id="ARBA00022967"/>
    </source>
</evidence>
<dbReference type="InterPro" id="IPR027417">
    <property type="entry name" value="P-loop_NTPase"/>
</dbReference>
<evidence type="ECO:0000256" key="11">
    <source>
        <dbReference type="ARBA" id="ARBA00022927"/>
    </source>
</evidence>
<evidence type="ECO:0000313" key="21">
    <source>
        <dbReference type="Proteomes" id="UP000323824"/>
    </source>
</evidence>
<keyword evidence="9" id="KW-0862">Zinc</keyword>
<evidence type="ECO:0000256" key="7">
    <source>
        <dbReference type="ARBA" id="ARBA00022723"/>
    </source>
</evidence>
<keyword evidence="12 15" id="KW-1278">Translocase</keyword>
<dbReference type="Gene3D" id="3.90.1440.10">
    <property type="entry name" value="SecA, preprotein cross-linking domain"/>
    <property type="match status" value="1"/>
</dbReference>
<gene>
    <name evidence="15 20" type="primary">secA</name>
    <name evidence="20" type="ORF">EW093_14065</name>
</gene>
<feature type="domain" description="Helicase ATP-binding" evidence="17">
    <location>
        <begin position="89"/>
        <end position="248"/>
    </location>
</feature>
<evidence type="ECO:0000259" key="17">
    <source>
        <dbReference type="PROSITE" id="PS51192"/>
    </source>
</evidence>
<dbReference type="PROSITE" id="PS51192">
    <property type="entry name" value="HELICASE_ATP_BIND_1"/>
    <property type="match status" value="1"/>
</dbReference>
<keyword evidence="10 15" id="KW-0067">ATP-binding</keyword>
<keyword evidence="7" id="KW-0479">Metal-binding</keyword>
<evidence type="ECO:0000256" key="9">
    <source>
        <dbReference type="ARBA" id="ARBA00022833"/>
    </source>
</evidence>
<evidence type="ECO:0000256" key="3">
    <source>
        <dbReference type="ARBA" id="ARBA00007650"/>
    </source>
</evidence>
<dbReference type="GO" id="GO:0031522">
    <property type="term" value="C:cell envelope Sec protein transport complex"/>
    <property type="evidence" value="ECO:0007669"/>
    <property type="project" value="TreeGrafter"/>
</dbReference>
<protein>
    <recommendedName>
        <fullName evidence="15 16">Protein translocase subunit SecA</fullName>
        <ecNumber evidence="15">7.4.2.8</ecNumber>
    </recommendedName>
</protein>
<feature type="binding site" evidence="15">
    <location>
        <position position="520"/>
    </location>
    <ligand>
        <name>ATP</name>
        <dbReference type="ChEBI" id="CHEBI:30616"/>
    </ligand>
</feature>
<evidence type="ECO:0000256" key="10">
    <source>
        <dbReference type="ARBA" id="ARBA00022840"/>
    </source>
</evidence>
<dbReference type="PANTHER" id="PTHR30612:SF0">
    <property type="entry name" value="CHLOROPLAST PROTEIN-TRANSPORTING ATPASE"/>
    <property type="match status" value="1"/>
</dbReference>
<dbReference type="EC" id="7.4.2.8" evidence="15"/>
<dbReference type="Pfam" id="PF21090">
    <property type="entry name" value="P-loop_SecA"/>
    <property type="match status" value="1"/>
</dbReference>
<comment type="catalytic activity">
    <reaction evidence="15">
        <text>ATP + H2O + cellular proteinSide 1 = ADP + phosphate + cellular proteinSide 2.</text>
        <dbReference type="EC" id="7.4.2.8"/>
    </reaction>
</comment>
<dbReference type="CDD" id="cd17928">
    <property type="entry name" value="DEXDc_SecA"/>
    <property type="match status" value="1"/>
</dbReference>
<reference evidence="20 21" key="1">
    <citation type="submission" date="2019-02" db="EMBL/GenBank/DDBJ databases">
        <authorList>
            <person name="Fomenkov A."/>
            <person name="Dubinina G."/>
            <person name="Grabovich M."/>
            <person name="Vincze T."/>
            <person name="Roberts R.J."/>
        </authorList>
    </citation>
    <scope>NUCLEOTIDE SEQUENCE [LARGE SCALE GENOMIC DNA]</scope>
    <source>
        <strain evidence="20 21">P</strain>
    </source>
</reference>
<dbReference type="Pfam" id="PF02810">
    <property type="entry name" value="SEC-C"/>
    <property type="match status" value="1"/>
</dbReference>
<evidence type="ECO:0000259" key="19">
    <source>
        <dbReference type="PROSITE" id="PS51196"/>
    </source>
</evidence>
<dbReference type="InterPro" id="IPR036266">
    <property type="entry name" value="SecA_Wing/Scaffold_sf"/>
</dbReference>
<dbReference type="GO" id="GO:0008564">
    <property type="term" value="F:protein-exporting ATPase activity"/>
    <property type="evidence" value="ECO:0007669"/>
    <property type="project" value="UniProtKB-EC"/>
</dbReference>
<dbReference type="SUPFAM" id="SSF52540">
    <property type="entry name" value="P-loop containing nucleoside triphosphate hydrolases"/>
    <property type="match status" value="2"/>
</dbReference>
<dbReference type="SMART" id="SM00957">
    <property type="entry name" value="SecA_DEAD"/>
    <property type="match status" value="1"/>
</dbReference>
<dbReference type="Pfam" id="PF01043">
    <property type="entry name" value="SecA_PP_bind"/>
    <property type="match status" value="1"/>
</dbReference>
<dbReference type="InterPro" id="IPR036670">
    <property type="entry name" value="SecA_X-link_sf"/>
</dbReference>